<feature type="compositionally biased region" description="Basic and acidic residues" evidence="1">
    <location>
        <begin position="105"/>
        <end position="115"/>
    </location>
</feature>
<evidence type="ECO:0000313" key="2">
    <source>
        <dbReference type="Proteomes" id="UP000887572"/>
    </source>
</evidence>
<feature type="region of interest" description="Disordered" evidence="1">
    <location>
        <begin position="73"/>
        <end position="244"/>
    </location>
</feature>
<evidence type="ECO:0000313" key="3">
    <source>
        <dbReference type="WBParaSite" id="Gr19_v10_g17169.t1"/>
    </source>
</evidence>
<feature type="region of interest" description="Disordered" evidence="1">
    <location>
        <begin position="1"/>
        <end position="24"/>
    </location>
</feature>
<feature type="compositionally biased region" description="Acidic residues" evidence="1">
    <location>
        <begin position="281"/>
        <end position="290"/>
    </location>
</feature>
<feature type="compositionally biased region" description="Acidic residues" evidence="1">
    <location>
        <begin position="86"/>
        <end position="104"/>
    </location>
</feature>
<feature type="compositionally biased region" description="Acidic residues" evidence="1">
    <location>
        <begin position="223"/>
        <end position="235"/>
    </location>
</feature>
<feature type="compositionally biased region" description="Acidic residues" evidence="1">
    <location>
        <begin position="363"/>
        <end position="374"/>
    </location>
</feature>
<feature type="compositionally biased region" description="Acidic residues" evidence="1">
    <location>
        <begin position="148"/>
        <end position="172"/>
    </location>
</feature>
<accession>A0A914HG05</accession>
<dbReference type="AlphaFoldDB" id="A0A914HG05"/>
<name>A0A914HG05_GLORO</name>
<evidence type="ECO:0000256" key="1">
    <source>
        <dbReference type="SAM" id="MobiDB-lite"/>
    </source>
</evidence>
<feature type="compositionally biased region" description="Acidic residues" evidence="1">
    <location>
        <begin position="116"/>
        <end position="127"/>
    </location>
</feature>
<sequence>MPKSPFNNGRRRPSLSHANSSSAASEWFQQKFGAAIQLSERREKESGRKQKAHCYSDVKKKLEECLTARRHEERERRYSFYNAENEIFEEPDDEDEEEFDDENEEKGVEDGKEEKCEELEQERDEELDEKKKWEDDKEVGEGLKENEEQSDGEDGDEEELTDEKEEEFEEENVQGLEDGKEVGIGLEEDGKQLEEENEQDGEEEEDDEEENDDKEVEKQLEEGKEDDGEEEEDELEDKKQRKGLELVDLKRRLNDLFDDEASLSGDDVGSDSDNENHEGLDEYEAEEGDLDQLPGNEEIRENLVRQYLKHQNDTSDRQLLRLQEAFFADSDLHGQGSSGDRSFRFRMHVDANMDWAKLLGSIDGEDDGGEEDGEERQADKERHEKRLLMMKWREEEGRKRRTRKRHRTEEDDGEDGRATGGGGADADAEVDETTIVEPLDAPLFALGEKVLWTTTNKDANASPIASSSSSRPSFVRPIPAFPSSSSVKTLSSVALLTPPPKRRDSMLPHLSSAAASVGTDCAIVSHSMGLHFSKFLFLAHCFAAGGAFVGIQLIQSNQLFPPIGFVGAEECGGRVA</sequence>
<reference evidence="3" key="1">
    <citation type="submission" date="2022-11" db="UniProtKB">
        <authorList>
            <consortium name="WormBaseParasite"/>
        </authorList>
    </citation>
    <scope>IDENTIFICATION</scope>
</reference>
<dbReference type="WBParaSite" id="Gr19_v10_g17169.t1">
    <property type="protein sequence ID" value="Gr19_v10_g17169.t1"/>
    <property type="gene ID" value="Gr19_v10_g17169"/>
</dbReference>
<organism evidence="2 3">
    <name type="scientific">Globodera rostochiensis</name>
    <name type="common">Golden nematode worm</name>
    <name type="synonym">Heterodera rostochiensis</name>
    <dbReference type="NCBI Taxonomy" id="31243"/>
    <lineage>
        <taxon>Eukaryota</taxon>
        <taxon>Metazoa</taxon>
        <taxon>Ecdysozoa</taxon>
        <taxon>Nematoda</taxon>
        <taxon>Chromadorea</taxon>
        <taxon>Rhabditida</taxon>
        <taxon>Tylenchina</taxon>
        <taxon>Tylenchomorpha</taxon>
        <taxon>Tylenchoidea</taxon>
        <taxon>Heteroderidae</taxon>
        <taxon>Heteroderinae</taxon>
        <taxon>Globodera</taxon>
    </lineage>
</organism>
<feature type="region of interest" description="Disordered" evidence="1">
    <location>
        <begin position="360"/>
        <end position="426"/>
    </location>
</feature>
<proteinExistence type="predicted"/>
<feature type="compositionally biased region" description="Acidic residues" evidence="1">
    <location>
        <begin position="195"/>
        <end position="214"/>
    </location>
</feature>
<feature type="compositionally biased region" description="Basic and acidic residues" evidence="1">
    <location>
        <begin position="128"/>
        <end position="147"/>
    </location>
</feature>
<protein>
    <submittedName>
        <fullName evidence="3">Uncharacterized protein</fullName>
    </submittedName>
</protein>
<dbReference type="Proteomes" id="UP000887572">
    <property type="component" value="Unplaced"/>
</dbReference>
<feature type="compositionally biased region" description="Basic and acidic residues" evidence="1">
    <location>
        <begin position="375"/>
        <end position="398"/>
    </location>
</feature>
<keyword evidence="2" id="KW-1185">Reference proteome</keyword>
<feature type="region of interest" description="Disordered" evidence="1">
    <location>
        <begin position="259"/>
        <end position="298"/>
    </location>
</feature>
<feature type="compositionally biased region" description="Low complexity" evidence="1">
    <location>
        <begin position="15"/>
        <end position="24"/>
    </location>
</feature>